<dbReference type="InterPro" id="IPR013013">
    <property type="entry name" value="PTS_EIIC_1"/>
</dbReference>
<evidence type="ECO:0000256" key="10">
    <source>
        <dbReference type="ARBA" id="ARBA00023136"/>
    </source>
</evidence>
<dbReference type="PROSITE" id="PS01035">
    <property type="entry name" value="PTS_EIIB_TYPE_1_CYS"/>
    <property type="match status" value="1"/>
</dbReference>
<dbReference type="NCBIfam" id="TIGR00826">
    <property type="entry name" value="EIIB_glc"/>
    <property type="match status" value="1"/>
</dbReference>
<dbReference type="EMBL" id="QKWW01000081">
    <property type="protein sequence ID" value="PZT52985.1"/>
    <property type="molecule type" value="Genomic_DNA"/>
</dbReference>
<keyword evidence="3" id="KW-1003">Cell membrane</keyword>
<feature type="active site" description="Phosphocysteine intermediate; for EIIB activity" evidence="11">
    <location>
        <position position="27"/>
    </location>
</feature>
<protein>
    <submittedName>
        <fullName evidence="16">PTS beta-glucoside transporter subunit IIBCA</fullName>
    </submittedName>
</protein>
<comment type="subcellular location">
    <subcellularLocation>
        <location evidence="1">Cell membrane</location>
        <topology evidence="1">Multi-pass membrane protein</topology>
    </subcellularLocation>
</comment>
<dbReference type="PROSITE" id="PS51103">
    <property type="entry name" value="PTS_EIIC_TYPE_1"/>
    <property type="match status" value="1"/>
</dbReference>
<feature type="domain" description="PTS EIIB type-1" evidence="14">
    <location>
        <begin position="5"/>
        <end position="88"/>
    </location>
</feature>
<keyword evidence="10 12" id="KW-0472">Membrane</keyword>
<feature type="transmembrane region" description="Helical" evidence="12">
    <location>
        <begin position="185"/>
        <end position="206"/>
    </location>
</feature>
<evidence type="ECO:0000256" key="9">
    <source>
        <dbReference type="ARBA" id="ARBA00022989"/>
    </source>
</evidence>
<dbReference type="RefSeq" id="WP_111272814.1">
    <property type="nucleotide sequence ID" value="NZ_QKWW01000081.1"/>
</dbReference>
<dbReference type="GO" id="GO:0015771">
    <property type="term" value="P:trehalose transport"/>
    <property type="evidence" value="ECO:0007669"/>
    <property type="project" value="TreeGrafter"/>
</dbReference>
<dbReference type="Gene3D" id="2.70.70.10">
    <property type="entry name" value="Glucose Permease (Domain IIA)"/>
    <property type="match status" value="1"/>
</dbReference>
<dbReference type="PANTHER" id="PTHR30175">
    <property type="entry name" value="PHOSPHOTRANSFERASE SYSTEM TRANSPORT PROTEIN"/>
    <property type="match status" value="1"/>
</dbReference>
<reference evidence="16 17" key="1">
    <citation type="submission" date="2018-06" db="EMBL/GenBank/DDBJ databases">
        <title>Isolation of heavy metals resistant Paenibacillus silvae NC2 from Gold-Copper mine in ZiJin, China.</title>
        <authorList>
            <person name="Xu J."/>
            <person name="Mazhar H.S."/>
            <person name="Rensing C."/>
        </authorList>
    </citation>
    <scope>NUCLEOTIDE SEQUENCE [LARGE SCALE GENOMIC DNA]</scope>
    <source>
        <strain evidence="16 17">NC2</strain>
    </source>
</reference>
<feature type="transmembrane region" description="Helical" evidence="12">
    <location>
        <begin position="153"/>
        <end position="173"/>
    </location>
</feature>
<proteinExistence type="predicted"/>
<dbReference type="GO" id="GO:0008982">
    <property type="term" value="F:protein-N(PI)-phosphohistidine-sugar phosphotransferase activity"/>
    <property type="evidence" value="ECO:0007669"/>
    <property type="project" value="InterPro"/>
</dbReference>
<evidence type="ECO:0000259" key="14">
    <source>
        <dbReference type="PROSITE" id="PS51098"/>
    </source>
</evidence>
<feature type="transmembrane region" description="Helical" evidence="12">
    <location>
        <begin position="253"/>
        <end position="278"/>
    </location>
</feature>
<evidence type="ECO:0000256" key="8">
    <source>
        <dbReference type="ARBA" id="ARBA00022777"/>
    </source>
</evidence>
<name>A0A2W6NAK0_9BACL</name>
<dbReference type="PROSITE" id="PS00371">
    <property type="entry name" value="PTS_EIIA_TYPE_1_HIS"/>
    <property type="match status" value="1"/>
</dbReference>
<dbReference type="FunFam" id="3.30.1360.60:FF:000001">
    <property type="entry name" value="PTS system glucose-specific IIBC component PtsG"/>
    <property type="match status" value="1"/>
</dbReference>
<feature type="transmembrane region" description="Helical" evidence="12">
    <location>
        <begin position="218"/>
        <end position="241"/>
    </location>
</feature>
<dbReference type="Pfam" id="PF02378">
    <property type="entry name" value="PTS_EIIC"/>
    <property type="match status" value="1"/>
</dbReference>
<feature type="transmembrane region" description="Helical" evidence="12">
    <location>
        <begin position="298"/>
        <end position="323"/>
    </location>
</feature>
<feature type="transmembrane region" description="Helical" evidence="12">
    <location>
        <begin position="434"/>
        <end position="455"/>
    </location>
</feature>
<feature type="transmembrane region" description="Helical" evidence="12">
    <location>
        <begin position="368"/>
        <end position="388"/>
    </location>
</feature>
<dbReference type="NCBIfam" id="TIGR00830">
    <property type="entry name" value="PTBA"/>
    <property type="match status" value="1"/>
</dbReference>
<dbReference type="Gene3D" id="3.30.1360.60">
    <property type="entry name" value="Glucose permease domain IIB"/>
    <property type="match status" value="1"/>
</dbReference>
<dbReference type="InterPro" id="IPR003352">
    <property type="entry name" value="PTS_EIIC"/>
</dbReference>
<feature type="transmembrane region" description="Helical" evidence="12">
    <location>
        <begin position="112"/>
        <end position="133"/>
    </location>
</feature>
<evidence type="ECO:0000259" key="13">
    <source>
        <dbReference type="PROSITE" id="PS51093"/>
    </source>
</evidence>
<dbReference type="CDD" id="cd00212">
    <property type="entry name" value="PTS_IIB_glc"/>
    <property type="match status" value="1"/>
</dbReference>
<feature type="transmembrane region" description="Helical" evidence="12">
    <location>
        <begin position="395"/>
        <end position="414"/>
    </location>
</feature>
<dbReference type="PROSITE" id="PS51093">
    <property type="entry name" value="PTS_EIIA_TYPE_1"/>
    <property type="match status" value="1"/>
</dbReference>
<keyword evidence="6" id="KW-0598">Phosphotransferase system</keyword>
<keyword evidence="7 12" id="KW-0812">Transmembrane</keyword>
<dbReference type="GO" id="GO:0090589">
    <property type="term" value="F:protein-phosphocysteine-trehalose phosphotransferase system transporter activity"/>
    <property type="evidence" value="ECO:0007669"/>
    <property type="project" value="TreeGrafter"/>
</dbReference>
<dbReference type="GO" id="GO:0005886">
    <property type="term" value="C:plasma membrane"/>
    <property type="evidence" value="ECO:0007669"/>
    <property type="project" value="UniProtKB-SubCell"/>
</dbReference>
<feature type="transmembrane region" description="Helical" evidence="12">
    <location>
        <begin position="335"/>
        <end position="356"/>
    </location>
</feature>
<evidence type="ECO:0000256" key="1">
    <source>
        <dbReference type="ARBA" id="ARBA00004651"/>
    </source>
</evidence>
<evidence type="ECO:0000259" key="15">
    <source>
        <dbReference type="PROSITE" id="PS51103"/>
    </source>
</evidence>
<evidence type="ECO:0000256" key="3">
    <source>
        <dbReference type="ARBA" id="ARBA00022475"/>
    </source>
</evidence>
<evidence type="ECO:0000256" key="5">
    <source>
        <dbReference type="ARBA" id="ARBA00022679"/>
    </source>
</evidence>
<dbReference type="Proteomes" id="UP000249204">
    <property type="component" value="Unassembled WGS sequence"/>
</dbReference>
<evidence type="ECO:0000256" key="12">
    <source>
        <dbReference type="SAM" id="Phobius"/>
    </source>
</evidence>
<dbReference type="FunFam" id="2.70.70.10:FF:000001">
    <property type="entry name" value="PTS system glucose-specific IIA component"/>
    <property type="match status" value="1"/>
</dbReference>
<dbReference type="SUPFAM" id="SSF51261">
    <property type="entry name" value="Duplicated hybrid motif"/>
    <property type="match status" value="1"/>
</dbReference>
<dbReference type="InterPro" id="IPR036878">
    <property type="entry name" value="Glu_permease_IIB"/>
</dbReference>
<dbReference type="PROSITE" id="PS51098">
    <property type="entry name" value="PTS_EIIB_TYPE_1"/>
    <property type="match status" value="1"/>
</dbReference>
<dbReference type="Pfam" id="PF00358">
    <property type="entry name" value="PTS_EIIA_1"/>
    <property type="match status" value="1"/>
</dbReference>
<keyword evidence="4" id="KW-0762">Sugar transport</keyword>
<dbReference type="InterPro" id="IPR001996">
    <property type="entry name" value="PTS_IIB_1"/>
</dbReference>
<evidence type="ECO:0000256" key="7">
    <source>
        <dbReference type="ARBA" id="ARBA00022692"/>
    </source>
</evidence>
<evidence type="ECO:0000256" key="6">
    <source>
        <dbReference type="ARBA" id="ARBA00022683"/>
    </source>
</evidence>
<dbReference type="Pfam" id="PF00367">
    <property type="entry name" value="PTS_EIIB"/>
    <property type="match status" value="1"/>
</dbReference>
<comment type="caution">
    <text evidence="16">The sequence shown here is derived from an EMBL/GenBank/DDBJ whole genome shotgun (WGS) entry which is preliminary data.</text>
</comment>
<gene>
    <name evidence="16" type="ORF">DN757_24595</name>
</gene>
<dbReference type="InterPro" id="IPR011055">
    <property type="entry name" value="Dup_hybrid_motif"/>
</dbReference>
<dbReference type="SUPFAM" id="SSF55604">
    <property type="entry name" value="Glucose permease domain IIB"/>
    <property type="match status" value="1"/>
</dbReference>
<keyword evidence="9 12" id="KW-1133">Transmembrane helix</keyword>
<dbReference type="GO" id="GO:0009401">
    <property type="term" value="P:phosphoenolpyruvate-dependent sugar phosphotransferase system"/>
    <property type="evidence" value="ECO:0007669"/>
    <property type="project" value="UniProtKB-KW"/>
</dbReference>
<dbReference type="GO" id="GO:0016301">
    <property type="term" value="F:kinase activity"/>
    <property type="evidence" value="ECO:0007669"/>
    <property type="project" value="UniProtKB-KW"/>
</dbReference>
<dbReference type="InterPro" id="IPR018113">
    <property type="entry name" value="PTrfase_EIIB_Cys"/>
</dbReference>
<dbReference type="InterPro" id="IPR050558">
    <property type="entry name" value="PTS_Sugar-Specific_Components"/>
</dbReference>
<dbReference type="InterPro" id="IPR001127">
    <property type="entry name" value="PTS_EIIA_1_perm"/>
</dbReference>
<evidence type="ECO:0000256" key="11">
    <source>
        <dbReference type="PROSITE-ProRule" id="PRU00421"/>
    </source>
</evidence>
<keyword evidence="5" id="KW-0808">Transferase</keyword>
<keyword evidence="8" id="KW-0418">Kinase</keyword>
<dbReference type="NCBIfam" id="TIGR01996">
    <property type="entry name" value="PTS-II-BC-sucr"/>
    <property type="match status" value="1"/>
</dbReference>
<dbReference type="AlphaFoldDB" id="A0A2W6NAK0"/>
<dbReference type="PANTHER" id="PTHR30175:SF7">
    <property type="entry name" value="NEGATIVE REGULATOR OF SACY ACTIVITY"/>
    <property type="match status" value="1"/>
</dbReference>
<sequence length="654" mass="70385">MSDNQRIAQEVIEAIGGKHNIASFAHCATRLRIMVKDKQQIDQKKVENIDKVKGAFFNSGQYQIIFGTGTVNRIFEEVEKLGIEGTSKEDVKSQGKKEGNAFQRAIRTFGDVFVPIIPVLVATGLFMGLRGLLTQNEILAWFGATPDDISPNFLLFTQILTDTAFAFLPALVAWSAFRVFGGSPVLGIVLGLMLVNPALPNAYAVADGSAQPLQMFGFIPVVGYQGSVLPAFFVGLIGARFEKMLRRRVPEALDLILTPFITLTVMITLGLFAIGPVFHSLEEWVLHGTTAVLDLPFGIAGIIIGFLHQIIVVTGVHHIFNFLEIQLLEKTGFNPFNAIITCAMAAQGAACLAVGLKTKNMKLKALALPSSLSAFLGITEPAIFGVNLRYMKPFVMGLIGGAVGGFIASLFHLQGTGMAVTVIPGTLLYLNSQLPLYIVANVTAMAIAFALTWFFGYKDQPATEEEATGNDSPVENQAIPSETTLPSAIPASRPNVKQLEIASPMHGTVVDLEQVPDPAFSEKHMGEGIAIHPSDGKVYAPFDGVVAHVMDKSKHAVILEHATGIQLLIHIGINTVGLKGNGFVTHVKSGDSVLEGQLLIEFDRDIIQNAGLPLITPVLIPNGNDLISSVRAVSRGHVNANRKKVLVVEFTEPQ</sequence>
<keyword evidence="2" id="KW-0813">Transport</keyword>
<feature type="domain" description="PTS EIIA type-1" evidence="13">
    <location>
        <begin position="517"/>
        <end position="622"/>
    </location>
</feature>
<organism evidence="16 17">
    <name type="scientific">Paenibacillus silvae</name>
    <dbReference type="NCBI Taxonomy" id="1325358"/>
    <lineage>
        <taxon>Bacteria</taxon>
        <taxon>Bacillati</taxon>
        <taxon>Bacillota</taxon>
        <taxon>Bacilli</taxon>
        <taxon>Bacillales</taxon>
        <taxon>Paenibacillaceae</taxon>
        <taxon>Paenibacillus</taxon>
    </lineage>
</organism>
<dbReference type="InterPro" id="IPR010973">
    <property type="entry name" value="PTS_IIBC_sucr"/>
</dbReference>
<evidence type="ECO:0000313" key="16">
    <source>
        <dbReference type="EMBL" id="PZT52985.1"/>
    </source>
</evidence>
<feature type="domain" description="PTS EIIC type-1" evidence="15">
    <location>
        <begin position="120"/>
        <end position="471"/>
    </location>
</feature>
<accession>A0A2W6NAK0</accession>
<evidence type="ECO:0000256" key="2">
    <source>
        <dbReference type="ARBA" id="ARBA00022448"/>
    </source>
</evidence>
<evidence type="ECO:0000313" key="17">
    <source>
        <dbReference type="Proteomes" id="UP000249204"/>
    </source>
</evidence>
<evidence type="ECO:0000256" key="4">
    <source>
        <dbReference type="ARBA" id="ARBA00022597"/>
    </source>
</evidence>